<feature type="transmembrane region" description="Helical" evidence="2">
    <location>
        <begin position="35"/>
        <end position="58"/>
    </location>
</feature>
<sequence length="657" mass="70867">MPSRVFSNPCFWFGVIINLLLLSLAVYTAKSGKPFAVWVSLLVAFLLTFLFAVTISLAHASQPTRGRSAYIVPMGDKEIELYHIARSFPPSFDDEDVAGHEAYRQLLATRPLPPPPVASPPRRRAASPTLLSPLSDPFIERGVASDHAGPAAGKRRQTIRVVPASSAKSLRSSSYDSTQQQIVIPRILLPIPTTMPSSLTGSSMSTHVIMSQVKKKAVLLCLFMAILSIAIGVTIWAGLRYRETTFFVLVLVLQIIMSMLVGALAALFHSALAKRHEDVERDGSSSISASSGSTTNITEAAPEGFNSTVITNNSEPGTFRNFSLSREHWLDPVAVNTTRPLSRPPRYLATAIDSKVAVNPLPASLDKNGDAQMPLPRFQMISEFVVQPLDIHLTQKRKSQLLPKTSMEELQLVAGTSATVKLPVNIASYDTSRITFFPVLEDDSFQQSTKASSTVAQSDVESKAESVEDNFAEPMHQRADACNSPRSPDPFAAPAIQVKEATPTTSLTCGSHSPSPTKVSTIRLVDSFLELPQKVYSELPSEDGNESSTASPTRHPGRQASADSNEDLAELIIEGSANNPATVDAAPGNALPAIETQQQVHSSPVVLESNKALDAHTTARSDSPTIRPVNTSLEMPVKHGVDSLGKRWKGQPGFLGL</sequence>
<evidence type="ECO:0000313" key="4">
    <source>
        <dbReference type="Proteomes" id="UP000027730"/>
    </source>
</evidence>
<organism evidence="3 4">
    <name type="scientific">Aureobasidium namibiae CBS 147.97</name>
    <dbReference type="NCBI Taxonomy" id="1043004"/>
    <lineage>
        <taxon>Eukaryota</taxon>
        <taxon>Fungi</taxon>
        <taxon>Dikarya</taxon>
        <taxon>Ascomycota</taxon>
        <taxon>Pezizomycotina</taxon>
        <taxon>Dothideomycetes</taxon>
        <taxon>Dothideomycetidae</taxon>
        <taxon>Dothideales</taxon>
        <taxon>Saccotheciaceae</taxon>
        <taxon>Aureobasidium</taxon>
    </lineage>
</organism>
<keyword evidence="2" id="KW-1133">Transmembrane helix</keyword>
<evidence type="ECO:0000256" key="2">
    <source>
        <dbReference type="SAM" id="Phobius"/>
    </source>
</evidence>
<dbReference type="OrthoDB" id="3890535at2759"/>
<keyword evidence="4" id="KW-1185">Reference proteome</keyword>
<name>A0A074WG35_9PEZI</name>
<feature type="region of interest" description="Disordered" evidence="1">
    <location>
        <begin position="109"/>
        <end position="130"/>
    </location>
</feature>
<dbReference type="EMBL" id="KL584725">
    <property type="protein sequence ID" value="KEQ68837.1"/>
    <property type="molecule type" value="Genomic_DNA"/>
</dbReference>
<dbReference type="GeneID" id="25414275"/>
<gene>
    <name evidence="3" type="ORF">M436DRAFT_67756</name>
</gene>
<feature type="region of interest" description="Disordered" evidence="1">
    <location>
        <begin position="537"/>
        <end position="564"/>
    </location>
</feature>
<dbReference type="RefSeq" id="XP_013423041.1">
    <property type="nucleotide sequence ID" value="XM_013567587.1"/>
</dbReference>
<feature type="transmembrane region" description="Helical" evidence="2">
    <location>
        <begin position="217"/>
        <end position="239"/>
    </location>
</feature>
<feature type="transmembrane region" description="Helical" evidence="2">
    <location>
        <begin position="12"/>
        <end position="29"/>
    </location>
</feature>
<dbReference type="HOGENOM" id="CLU_417365_0_0_1"/>
<reference evidence="3 4" key="1">
    <citation type="journal article" date="2014" name="BMC Genomics">
        <title>Genome sequencing of four Aureobasidium pullulans varieties: biotechnological potential, stress tolerance, and description of new species.</title>
        <authorList>
            <person name="Gostin Ar C."/>
            <person name="Ohm R.A."/>
            <person name="Kogej T."/>
            <person name="Sonjak S."/>
            <person name="Turk M."/>
            <person name="Zajc J."/>
            <person name="Zalar P."/>
            <person name="Grube M."/>
            <person name="Sun H."/>
            <person name="Han J."/>
            <person name="Sharma A."/>
            <person name="Chiniquy J."/>
            <person name="Ngan C.Y."/>
            <person name="Lipzen A."/>
            <person name="Barry K."/>
            <person name="Grigoriev I.V."/>
            <person name="Gunde-Cimerman N."/>
        </authorList>
    </citation>
    <scope>NUCLEOTIDE SEQUENCE [LARGE SCALE GENOMIC DNA]</scope>
    <source>
        <strain evidence="3 4">CBS 147.97</strain>
    </source>
</reference>
<accession>A0A074WG35</accession>
<dbReference type="Proteomes" id="UP000027730">
    <property type="component" value="Unassembled WGS sequence"/>
</dbReference>
<protein>
    <submittedName>
        <fullName evidence="3">Uncharacterized protein</fullName>
    </submittedName>
</protein>
<evidence type="ECO:0000313" key="3">
    <source>
        <dbReference type="EMBL" id="KEQ68837.1"/>
    </source>
</evidence>
<evidence type="ECO:0000256" key="1">
    <source>
        <dbReference type="SAM" id="MobiDB-lite"/>
    </source>
</evidence>
<keyword evidence="2" id="KW-0472">Membrane</keyword>
<dbReference type="AlphaFoldDB" id="A0A074WG35"/>
<feature type="transmembrane region" description="Helical" evidence="2">
    <location>
        <begin position="245"/>
        <end position="268"/>
    </location>
</feature>
<proteinExistence type="predicted"/>
<keyword evidence="2" id="KW-0812">Transmembrane</keyword>